<organism evidence="4 5">
    <name type="scientific">Globodera pallida</name>
    <name type="common">Potato cyst nematode worm</name>
    <name type="synonym">Heterodera pallida</name>
    <dbReference type="NCBI Taxonomy" id="36090"/>
    <lineage>
        <taxon>Eukaryota</taxon>
        <taxon>Metazoa</taxon>
        <taxon>Ecdysozoa</taxon>
        <taxon>Nematoda</taxon>
        <taxon>Chromadorea</taxon>
        <taxon>Rhabditida</taxon>
        <taxon>Tylenchina</taxon>
        <taxon>Tylenchomorpha</taxon>
        <taxon>Tylenchoidea</taxon>
        <taxon>Heteroderidae</taxon>
        <taxon>Heteroderinae</taxon>
        <taxon>Globodera</taxon>
    </lineage>
</organism>
<dbReference type="GO" id="GO:0031267">
    <property type="term" value="F:small GTPase binding"/>
    <property type="evidence" value="ECO:0007669"/>
    <property type="project" value="InterPro"/>
</dbReference>
<dbReference type="Pfam" id="PF07159">
    <property type="entry name" value="CYRIA-B_Rac1-bd"/>
    <property type="match status" value="1"/>
</dbReference>
<proteinExistence type="inferred from homology"/>
<evidence type="ECO:0000313" key="5">
    <source>
        <dbReference type="WBParaSite" id="GPLIN_001431200"/>
    </source>
</evidence>
<reference evidence="4" key="1">
    <citation type="submission" date="2014-05" db="EMBL/GenBank/DDBJ databases">
        <title>The genome and life-stage specific transcriptomes of Globodera pallida elucidate key aspects of plant parasitism by a cyst nematode.</title>
        <authorList>
            <person name="Cotton J.A."/>
            <person name="Lilley C.J."/>
            <person name="Jones L.M."/>
            <person name="Kikuchi T."/>
            <person name="Reid A.J."/>
            <person name="Thorpe P."/>
            <person name="Tsai I.J."/>
            <person name="Beasley H."/>
            <person name="Blok V."/>
            <person name="Cock P.J.A."/>
            <person name="Van den Akker S.E."/>
            <person name="Holroyd N."/>
            <person name="Hunt M."/>
            <person name="Mantelin S."/>
            <person name="Naghra H."/>
            <person name="Pain A."/>
            <person name="Palomares-Rius J.E."/>
            <person name="Zarowiecki M."/>
            <person name="Berriman M."/>
            <person name="Jones J.T."/>
            <person name="Urwin P.E."/>
        </authorList>
    </citation>
    <scope>NUCLEOTIDE SEQUENCE [LARGE SCALE GENOMIC DNA]</scope>
    <source>
        <strain evidence="4">Lindley</strain>
    </source>
</reference>
<accession>A0A183CN55</accession>
<evidence type="ECO:0000256" key="1">
    <source>
        <dbReference type="ARBA" id="ARBA00025790"/>
    </source>
</evidence>
<dbReference type="GO" id="GO:0030833">
    <property type="term" value="P:regulation of actin filament polymerization"/>
    <property type="evidence" value="ECO:0007669"/>
    <property type="project" value="InterPro"/>
</dbReference>
<comment type="similarity">
    <text evidence="1">Belongs to the CYFIP family.</text>
</comment>
<evidence type="ECO:0000313" key="4">
    <source>
        <dbReference type="Proteomes" id="UP000050741"/>
    </source>
</evidence>
<feature type="domain" description="CYRIA/CYRIB Rac1 binding" evidence="3">
    <location>
        <begin position="42"/>
        <end position="138"/>
    </location>
</feature>
<evidence type="ECO:0000256" key="2">
    <source>
        <dbReference type="SAM" id="MobiDB-lite"/>
    </source>
</evidence>
<dbReference type="InterPro" id="IPR009828">
    <property type="entry name" value="CYRIA/CYRIB_Rac1-bd"/>
</dbReference>
<protein>
    <submittedName>
        <fullName evidence="5">CYRIA-B_Rac1-bd domain-containing protein</fullName>
    </submittedName>
</protein>
<name>A0A183CN55_GLOPA</name>
<dbReference type="WBParaSite" id="GPLIN_001431200">
    <property type="protein sequence ID" value="GPLIN_001431200"/>
    <property type="gene ID" value="GPLIN_001431200"/>
</dbReference>
<dbReference type="InterPro" id="IPR008081">
    <property type="entry name" value="Cytoplasmic_FMR1-int"/>
</dbReference>
<keyword evidence="4" id="KW-1185">Reference proteome</keyword>
<dbReference type="AlphaFoldDB" id="A0A183CN55"/>
<dbReference type="Pfam" id="PF05994">
    <property type="entry name" value="FragX_IP"/>
    <property type="match status" value="1"/>
</dbReference>
<reference evidence="5" key="2">
    <citation type="submission" date="2016-06" db="UniProtKB">
        <authorList>
            <consortium name="WormBaseParasite"/>
        </authorList>
    </citation>
    <scope>IDENTIFICATION</scope>
</reference>
<dbReference type="PANTHER" id="PTHR12195">
    <property type="entry name" value="CYTOPLASMIC FMR1-INTERACTING PROTEIN-RELATED"/>
    <property type="match status" value="1"/>
</dbReference>
<dbReference type="GO" id="GO:0005737">
    <property type="term" value="C:cytoplasm"/>
    <property type="evidence" value="ECO:0007669"/>
    <property type="project" value="UniProtKB-ARBA"/>
</dbReference>
<dbReference type="Proteomes" id="UP000050741">
    <property type="component" value="Unassembled WGS sequence"/>
</dbReference>
<feature type="compositionally biased region" description="Polar residues" evidence="2">
    <location>
        <begin position="223"/>
        <end position="235"/>
    </location>
</feature>
<sequence>MMEPFLIFKDELLREGFAHAANLYTWRCCSRAVPMPRSNDQPNRAEINEKIMQVLEPEVRKLDNFMQFTLTTVDRFCGEFRLLCHPEKRNDFVSESLLLLLGKLLNMFLVLDALKDMKASTKNDLSTFRRASQFASHNSHTLSLFLANQNSIKQLLRKEIQKFGSTIYGRNCKYFVGGTVARTVWDKAVKPNEKGLLWIISSIIETCSDSSANGGMDHHPLNKLNSRSSDLSSTKLMGGKKSKKGIDTGSMPDLRSRRRSVVPSSTQLYLARTMLESLVHEKSSSTGRRVFRKDVDEKYRDKMVHFLRQSYFWPALLNLKQSLDECVNLSQLWFREFYLEMAMGTRIQFPIDMSMPWMLIDHILSSLDPSLLECALHQLDLYNDAAAFALSHFRKQFLYDEVEAEVNLCFDQFVYKLSEAVLTHYKQLAATMLLDKGFKADCAKDGITIWRPPASRFETLLRQRHVQLLGRSIDLNRLVSQRINAALLRSLDVAISKFEAEGLHYIMVLDNLIEVNRLCHRLLSDHLGSLADFQDLLLEANRQVSAPNGRITLHVFAELTDDLLPNFCFNTTTRRFVRGKLNYRKPPERGRPPNVAVQYEFGSKSLNAAFSNLSMMFSGFIGVPHLRGISAILFDLLCLARRLLNDQIKTHFRVLLGLMPKTCKLQRFEYGVEGNLQYFIHQLRDFSAYGPLRRECCQSLRELGNILALALLVELGLA</sequence>
<dbReference type="PIRSF" id="PIRSF008153">
    <property type="entry name" value="FMR1_interacting"/>
    <property type="match status" value="1"/>
</dbReference>
<feature type="region of interest" description="Disordered" evidence="2">
    <location>
        <begin position="214"/>
        <end position="257"/>
    </location>
</feature>
<evidence type="ECO:0000259" key="3">
    <source>
        <dbReference type="Pfam" id="PF07159"/>
    </source>
</evidence>
<dbReference type="PRINTS" id="PR01698">
    <property type="entry name" value="CYTOFMRPINTP"/>
</dbReference>